<proteinExistence type="predicted"/>
<gene>
    <name evidence="2" type="ORF">PBV87_10300</name>
</gene>
<organism evidence="2 3">
    <name type="scientific">Holtiella tumoricola</name>
    <dbReference type="NCBI Taxonomy" id="3018743"/>
    <lineage>
        <taxon>Bacteria</taxon>
        <taxon>Bacillati</taxon>
        <taxon>Bacillota</taxon>
        <taxon>Clostridia</taxon>
        <taxon>Lachnospirales</taxon>
        <taxon>Cellulosilyticaceae</taxon>
        <taxon>Holtiella</taxon>
    </lineage>
</organism>
<keyword evidence="1" id="KW-1133">Transmembrane helix</keyword>
<keyword evidence="1" id="KW-0472">Membrane</keyword>
<protein>
    <submittedName>
        <fullName evidence="2">Uncharacterized protein</fullName>
    </submittedName>
</protein>
<dbReference type="EMBL" id="JAQIFT010000043">
    <property type="protein sequence ID" value="MDA3731869.1"/>
    <property type="molecule type" value="Genomic_DNA"/>
</dbReference>
<comment type="caution">
    <text evidence="2">The sequence shown here is derived from an EMBL/GenBank/DDBJ whole genome shotgun (WGS) entry which is preliminary data.</text>
</comment>
<name>A0AA42J0U9_9FIRM</name>
<evidence type="ECO:0000256" key="1">
    <source>
        <dbReference type="SAM" id="Phobius"/>
    </source>
</evidence>
<evidence type="ECO:0000313" key="3">
    <source>
        <dbReference type="Proteomes" id="UP001169242"/>
    </source>
</evidence>
<dbReference type="AlphaFoldDB" id="A0AA42J0U9"/>
<sequence length="147" mass="16442">MVTIGTGMAVIGALGFIVAIWILFGYLYFKKGSVKKGFLLLIISLLLVAGGVVVGIQGEWNNAAEGITLSEDVIQIIDNISVEDASQEQQAKVGQSVYLKINEEDWTKYEDKIMEYYVAWQKSLNDQVDEEMLKTEFENLRQKALSN</sequence>
<dbReference type="Proteomes" id="UP001169242">
    <property type="component" value="Unassembled WGS sequence"/>
</dbReference>
<evidence type="ECO:0000313" key="2">
    <source>
        <dbReference type="EMBL" id="MDA3731869.1"/>
    </source>
</evidence>
<dbReference type="RefSeq" id="WP_271012189.1">
    <property type="nucleotide sequence ID" value="NZ_JAQIFT010000043.1"/>
</dbReference>
<accession>A0AA42J0U9</accession>
<keyword evidence="3" id="KW-1185">Reference proteome</keyword>
<feature type="transmembrane region" description="Helical" evidence="1">
    <location>
        <begin position="6"/>
        <end position="29"/>
    </location>
</feature>
<reference evidence="2" key="1">
    <citation type="journal article" date="2023" name="Int. J. Syst. Evol. Microbiol.">
        <title>&lt;i&gt;Holtiella tumoricola&lt;/i&gt; gen. nov. sp. nov., isolated from a human clinical sample.</title>
        <authorList>
            <person name="Allen-Vercoe E."/>
            <person name="Daigneault M.C."/>
            <person name="Vancuren S.J."/>
            <person name="Cochrane K."/>
            <person name="O'Neal L.L."/>
            <person name="Sankaranarayanan K."/>
            <person name="Lawson P.A."/>
        </authorList>
    </citation>
    <scope>NUCLEOTIDE SEQUENCE</scope>
    <source>
        <strain evidence="2">CC70A</strain>
    </source>
</reference>
<feature type="transmembrane region" description="Helical" evidence="1">
    <location>
        <begin position="38"/>
        <end position="56"/>
    </location>
</feature>
<keyword evidence="1" id="KW-0812">Transmembrane</keyword>